<keyword evidence="1" id="KW-0812">Transmembrane</keyword>
<evidence type="ECO:0000313" key="3">
    <source>
        <dbReference type="Proteomes" id="UP000275461"/>
    </source>
</evidence>
<organism evidence="2 3">
    <name type="scientific">Alkalispirillum mobile</name>
    <dbReference type="NCBI Taxonomy" id="85925"/>
    <lineage>
        <taxon>Bacteria</taxon>
        <taxon>Pseudomonadati</taxon>
        <taxon>Pseudomonadota</taxon>
        <taxon>Gammaproteobacteria</taxon>
        <taxon>Chromatiales</taxon>
        <taxon>Ectothiorhodospiraceae</taxon>
        <taxon>Alkalispirillum</taxon>
    </lineage>
</organism>
<feature type="transmembrane region" description="Helical" evidence="1">
    <location>
        <begin position="51"/>
        <end position="71"/>
    </location>
</feature>
<keyword evidence="1" id="KW-1133">Transmembrane helix</keyword>
<accession>A0A498C993</accession>
<reference evidence="2 3" key="1">
    <citation type="submission" date="2018-10" db="EMBL/GenBank/DDBJ databases">
        <title>Genomic Encyclopedia of Type Strains, Phase IV (KMG-IV): sequencing the most valuable type-strain genomes for metagenomic binning, comparative biology and taxonomic classification.</title>
        <authorList>
            <person name="Goeker M."/>
        </authorList>
    </citation>
    <scope>NUCLEOTIDE SEQUENCE [LARGE SCALE GENOMIC DNA]</scope>
    <source>
        <strain evidence="2 3">DSM 12769</strain>
    </source>
</reference>
<sequence length="92" mass="9776">MSDSDGRERLPRRLLLRTDSGPLSGVKLELGVITLLALCAALVVVATDLGLLADLAILLTVGAGGGGWLAWRTRQVVRAHEQDEQERDDGAS</sequence>
<feature type="transmembrane region" description="Helical" evidence="1">
    <location>
        <begin position="21"/>
        <end position="45"/>
    </location>
</feature>
<evidence type="ECO:0000256" key="1">
    <source>
        <dbReference type="SAM" id="Phobius"/>
    </source>
</evidence>
<dbReference type="Proteomes" id="UP000275461">
    <property type="component" value="Unassembled WGS sequence"/>
</dbReference>
<gene>
    <name evidence="2" type="ORF">DFR31_0745</name>
</gene>
<evidence type="ECO:0000313" key="2">
    <source>
        <dbReference type="EMBL" id="RLK50836.1"/>
    </source>
</evidence>
<dbReference type="EMBL" id="RCDA01000001">
    <property type="protein sequence ID" value="RLK50836.1"/>
    <property type="molecule type" value="Genomic_DNA"/>
</dbReference>
<keyword evidence="3" id="KW-1185">Reference proteome</keyword>
<proteinExistence type="predicted"/>
<name>A0A498C993_9GAMM</name>
<comment type="caution">
    <text evidence="2">The sequence shown here is derived from an EMBL/GenBank/DDBJ whole genome shotgun (WGS) entry which is preliminary data.</text>
</comment>
<protein>
    <submittedName>
        <fullName evidence="2">Uncharacterized protein</fullName>
    </submittedName>
</protein>
<keyword evidence="1" id="KW-0472">Membrane</keyword>
<dbReference type="RefSeq" id="WP_121441292.1">
    <property type="nucleotide sequence ID" value="NZ_RCDA01000001.1"/>
</dbReference>
<dbReference type="AlphaFoldDB" id="A0A498C993"/>